<name>A0A097KGH7_CHLMR</name>
<dbReference type="AlphaFoldDB" id="A0A097KGH7"/>
<accession>A0A097KGH7</accession>
<reference evidence="1 2" key="1">
    <citation type="submission" date="2014-02" db="EMBL/GenBank/DDBJ databases">
        <authorList>
            <person name="Chen C."/>
            <person name="Conrad T.A."/>
            <person name="Zhou Z."/>
            <person name="Lai Z."/>
            <person name="Zhong G."/>
        </authorList>
    </citation>
    <scope>NUCLEOTIDE SEQUENCE [LARGE SCALE GENOMIC DNA]</scope>
    <source>
        <strain evidence="1 2">Nigg3-28</strain>
    </source>
</reference>
<organism evidence="1 2">
    <name type="scientific">Chlamydia muridarum</name>
    <dbReference type="NCBI Taxonomy" id="83560"/>
    <lineage>
        <taxon>Bacteria</taxon>
        <taxon>Pseudomonadati</taxon>
        <taxon>Chlamydiota</taxon>
        <taxon>Chlamydiia</taxon>
        <taxon>Chlamydiales</taxon>
        <taxon>Chlamydiaceae</taxon>
        <taxon>Chlamydia/Chlamydophila group</taxon>
        <taxon>Chlamydia</taxon>
    </lineage>
</organism>
<evidence type="ECO:0000313" key="2">
    <source>
        <dbReference type="Proteomes" id="UP000260363"/>
    </source>
</evidence>
<dbReference type="Proteomes" id="UP000260363">
    <property type="component" value="Chromosome"/>
</dbReference>
<protein>
    <recommendedName>
        <fullName evidence="3">Effector from type III secretion system family protein</fullName>
    </recommendedName>
</protein>
<gene>
    <name evidence="1" type="ORF">BD36_00470</name>
</gene>
<proteinExistence type="predicted"/>
<dbReference type="PATRIC" id="fig|83560.10.peg.84"/>
<dbReference type="OMA" id="SAMQQEW"/>
<dbReference type="KEGG" id="cmg:NC81_00445"/>
<evidence type="ECO:0008006" key="3">
    <source>
        <dbReference type="Google" id="ProtNLM"/>
    </source>
</evidence>
<sequence length="769" mass="86255">MSIQPKSVSFTKNLVAPWAGEQVDSAAMYTSQAVFFFQQLDEKSKALKRALGLLEELDVEKFTPSLEETPTIIQPEITGRISYDDIEIIESLTPDIILADPDRASAQVFGEGLADSFDDWLTLSENGGLQDPTPVEQEIVTRYQTELNALRNKLKQSVLTPDEYARLYAIPQTFVKEIESIKDENNVRLIPKSKVTNFWQNIMLTYTSVTSLSEPVSDAMNTSIADYSLYIERATQAASLIREITNLIKDIFNPIWDLSTQIITNAFSLNGAEFNSLEGGIIQSLLSFAGLFRQLMSRTSTVDEIGDLYPQNVQNQDVIHTAIDEYVNSLTNLKVNDHVQLNGLLSLVYAYGASTLVFTQKSISNSNQISLTEYSAALEKEIQYWVPRETANFKISDQALTTFKDKPSGTYNGVALFDFNGSAVNIFNPTFFFDVVSLMTTDPKKAMTREDYNRVIAASESSIRKINESIAAWEAAIAECNAKKVQMDPAGRNYFDAMVLAKQTFVNTSPIQMVYASLMLDKYLPNQQYILETLGSQMTFSNKAARYLNDIIAHSVSFQTADVYYALGMYLRQMNVQAFPESISRAKNLLNKEIERCRADLFHCQRAIEEINKLSASVKADTELTSSQRSELLETLASYAFEFNNLYHNLSNVYAMASVIQISGVDKPDEVDKAFTTTIGTKDLDTWIQQFTIFESAVIEGGRGGVMPGGERQVLQSLESKQQDYTSFNQNQQLALQMESAAIQQEWTMVAAALALMNQIFAKLIRRFK</sequence>
<dbReference type="GeneID" id="1245614"/>
<dbReference type="InterPro" id="IPR007606">
    <property type="entry name" value="T3SS_effector"/>
</dbReference>
<evidence type="ECO:0000313" key="1">
    <source>
        <dbReference type="EMBL" id="AJR10187.1"/>
    </source>
</evidence>
<dbReference type="RefSeq" id="WP_010229326.1">
    <property type="nucleotide sequence ID" value="NZ_CP007217.1"/>
</dbReference>
<dbReference type="KEGG" id="cmx:DNC_00445"/>
<dbReference type="Pfam" id="PF04518">
    <property type="entry name" value="Effector_1"/>
    <property type="match status" value="1"/>
</dbReference>
<dbReference type="KEGG" id="cmm:NC80_00435"/>
<dbReference type="STRING" id="83560.NC80_00435"/>
<dbReference type="EMBL" id="CP007217">
    <property type="protein sequence ID" value="AJR10187.1"/>
    <property type="molecule type" value="Genomic_DNA"/>
</dbReference>